<keyword evidence="1" id="KW-0732">Signal</keyword>
<dbReference type="Pfam" id="PF02608">
    <property type="entry name" value="Bmp"/>
    <property type="match status" value="1"/>
</dbReference>
<evidence type="ECO:0000259" key="2">
    <source>
        <dbReference type="Pfam" id="PF02608"/>
    </source>
</evidence>
<organism evidence="3 4">
    <name type="scientific">Paraburkholderia haematera</name>
    <dbReference type="NCBI Taxonomy" id="2793077"/>
    <lineage>
        <taxon>Bacteria</taxon>
        <taxon>Pseudomonadati</taxon>
        <taxon>Pseudomonadota</taxon>
        <taxon>Betaproteobacteria</taxon>
        <taxon>Burkholderiales</taxon>
        <taxon>Burkholderiaceae</taxon>
        <taxon>Paraburkholderia</taxon>
    </lineage>
</organism>
<dbReference type="RefSeq" id="WP_211612510.1">
    <property type="nucleotide sequence ID" value="NZ_CAJNBK010000009.1"/>
</dbReference>
<protein>
    <recommendedName>
        <fullName evidence="2">ABC transporter substrate-binding protein PnrA-like domain-containing protein</fullName>
    </recommendedName>
</protein>
<dbReference type="PANTHER" id="PTHR43208">
    <property type="entry name" value="ABC TRANSPORTER SUBSTRATE-BINDING PROTEIN"/>
    <property type="match status" value="1"/>
</dbReference>
<dbReference type="Proteomes" id="UP000672526">
    <property type="component" value="Unassembled WGS sequence"/>
</dbReference>
<keyword evidence="4" id="KW-1185">Reference proteome</keyword>
<proteinExistence type="predicted"/>
<reference evidence="3 4" key="1">
    <citation type="submission" date="2021-02" db="EMBL/GenBank/DDBJ databases">
        <authorList>
            <person name="Vanwijnsberghe S."/>
        </authorList>
    </citation>
    <scope>NUCLEOTIDE SEQUENCE [LARGE SCALE GENOMIC DNA]</scope>
    <source>
        <strain evidence="3 4">LMG 31837</strain>
    </source>
</reference>
<dbReference type="InterPro" id="IPR003760">
    <property type="entry name" value="PnrA-like"/>
</dbReference>
<feature type="domain" description="ABC transporter substrate-binding protein PnrA-like" evidence="2">
    <location>
        <begin position="50"/>
        <end position="226"/>
    </location>
</feature>
<dbReference type="EMBL" id="CAJNBK010000009">
    <property type="protein sequence ID" value="CAE6764381.1"/>
    <property type="molecule type" value="Genomic_DNA"/>
</dbReference>
<gene>
    <name evidence="3" type="ORF">R69888_03561</name>
</gene>
<comment type="caution">
    <text evidence="3">The sequence shown here is derived from an EMBL/GenBank/DDBJ whole genome shotgun (WGS) entry which is preliminary data.</text>
</comment>
<name>A0ABM8RPC0_9BURK</name>
<dbReference type="PANTHER" id="PTHR43208:SF1">
    <property type="entry name" value="ABC TRANSPORTER SUBSTRATE-BINDING PROTEIN"/>
    <property type="match status" value="1"/>
</dbReference>
<dbReference type="InterPro" id="IPR052910">
    <property type="entry name" value="ABC-Purine-Binding"/>
</dbReference>
<sequence>MMYSRARHVWRTTSICLRFVFFVVLGLSTSMVYAEPPKQVKIAAVFGSGPDDPWNATLLAAWADIKAKKPHGLEFNDPVYTENVWGDAAEAALRLYARKGYDIVWAAAGYADQVRRIRAQYPNTLFVLTGAPNEPMGGNVYVVYNRIFEPAYLAGMVAGQLTKTGVLGAVAGYPTEDTNDAINAFFAGAKSVRPNIKQKVSFIASWWDPPMAVEAMKAQVSAGADQELMLSSSFEACKQQKITCYGGYRDWNPVAPQYIATSALGSWHPAFQWIIDQWYEARTSDKPFNGNMDKRYFGMAQGGADLAPYHDFPIPADVAAKVSAVKVKIENKQFAVPLDVAKPVSSN</sequence>
<evidence type="ECO:0000313" key="4">
    <source>
        <dbReference type="Proteomes" id="UP000672526"/>
    </source>
</evidence>
<evidence type="ECO:0000256" key="1">
    <source>
        <dbReference type="ARBA" id="ARBA00022729"/>
    </source>
</evidence>
<accession>A0ABM8RPC0</accession>
<evidence type="ECO:0000313" key="3">
    <source>
        <dbReference type="EMBL" id="CAE6764381.1"/>
    </source>
</evidence>
<dbReference type="Gene3D" id="3.40.50.2300">
    <property type="match status" value="2"/>
</dbReference>